<evidence type="ECO:0000313" key="1">
    <source>
        <dbReference type="EMBL" id="KAF1969830.1"/>
    </source>
</evidence>
<sequence length="174" mass="20366">MLDPSKVHGEQLRIFQLNQQTSPLLRLPGEIRNEIWGYTFCDRDKVLRQTRTRADNRDKITVLQLEDAVRLNHLNLPESVMANPSYEAITRNLKLCELLPNVKTIHSLFFRALNSRTIAWPLVQSVLLPVMWRFCFKNPGWTDLRVTINESAKSQLDHCTEYVSYPRNLHEQIP</sequence>
<evidence type="ECO:0000313" key="2">
    <source>
        <dbReference type="Proteomes" id="UP000800036"/>
    </source>
</evidence>
<accession>A0A6A5UZE7</accession>
<organism evidence="1 2">
    <name type="scientific">Bimuria novae-zelandiae CBS 107.79</name>
    <dbReference type="NCBI Taxonomy" id="1447943"/>
    <lineage>
        <taxon>Eukaryota</taxon>
        <taxon>Fungi</taxon>
        <taxon>Dikarya</taxon>
        <taxon>Ascomycota</taxon>
        <taxon>Pezizomycotina</taxon>
        <taxon>Dothideomycetes</taxon>
        <taxon>Pleosporomycetidae</taxon>
        <taxon>Pleosporales</taxon>
        <taxon>Massarineae</taxon>
        <taxon>Didymosphaeriaceae</taxon>
        <taxon>Bimuria</taxon>
    </lineage>
</organism>
<gene>
    <name evidence="1" type="ORF">BU23DRAFT_571144</name>
</gene>
<keyword evidence="2" id="KW-1185">Reference proteome</keyword>
<protein>
    <submittedName>
        <fullName evidence="1">Uncharacterized protein</fullName>
    </submittedName>
</protein>
<dbReference type="AlphaFoldDB" id="A0A6A5UZE7"/>
<dbReference type="Proteomes" id="UP000800036">
    <property type="component" value="Unassembled WGS sequence"/>
</dbReference>
<dbReference type="EMBL" id="ML976705">
    <property type="protein sequence ID" value="KAF1969830.1"/>
    <property type="molecule type" value="Genomic_DNA"/>
</dbReference>
<reference evidence="1" key="1">
    <citation type="journal article" date="2020" name="Stud. Mycol.">
        <title>101 Dothideomycetes genomes: a test case for predicting lifestyles and emergence of pathogens.</title>
        <authorList>
            <person name="Haridas S."/>
            <person name="Albert R."/>
            <person name="Binder M."/>
            <person name="Bloem J."/>
            <person name="Labutti K."/>
            <person name="Salamov A."/>
            <person name="Andreopoulos B."/>
            <person name="Baker S."/>
            <person name="Barry K."/>
            <person name="Bills G."/>
            <person name="Bluhm B."/>
            <person name="Cannon C."/>
            <person name="Castanera R."/>
            <person name="Culley D."/>
            <person name="Daum C."/>
            <person name="Ezra D."/>
            <person name="Gonzalez J."/>
            <person name="Henrissat B."/>
            <person name="Kuo A."/>
            <person name="Liang C."/>
            <person name="Lipzen A."/>
            <person name="Lutzoni F."/>
            <person name="Magnuson J."/>
            <person name="Mondo S."/>
            <person name="Nolan M."/>
            <person name="Ohm R."/>
            <person name="Pangilinan J."/>
            <person name="Park H.-J."/>
            <person name="Ramirez L."/>
            <person name="Alfaro M."/>
            <person name="Sun H."/>
            <person name="Tritt A."/>
            <person name="Yoshinaga Y."/>
            <person name="Zwiers L.-H."/>
            <person name="Turgeon B."/>
            <person name="Goodwin S."/>
            <person name="Spatafora J."/>
            <person name="Crous P."/>
            <person name="Grigoriev I."/>
        </authorList>
    </citation>
    <scope>NUCLEOTIDE SEQUENCE</scope>
    <source>
        <strain evidence="1">CBS 107.79</strain>
    </source>
</reference>
<dbReference type="OrthoDB" id="3793866at2759"/>
<name>A0A6A5UZE7_9PLEO</name>
<proteinExistence type="predicted"/>